<dbReference type="EMBL" id="UOED01000118">
    <property type="protein sequence ID" value="VAV97507.1"/>
    <property type="molecule type" value="Genomic_DNA"/>
</dbReference>
<gene>
    <name evidence="5" type="ORF">MNBD_ALPHA02-2510</name>
</gene>
<evidence type="ECO:0000259" key="4">
    <source>
        <dbReference type="Pfam" id="PF25455"/>
    </source>
</evidence>
<sequence>MLTDPIPLPDRAIITLCGPNRKPFLQGLITNNIDKLSANNCLYAALLTPQGKYLHDFFIMERDEILYLDCERDRLADLFRRLMMYRLRAKVDIVDCSEKFTIFSAGSQPEGSIVFAADPRHPNMGHRLVLPAENAEYSDHNAAPYDQLRLSLGLPDGSRDFDVDKTLILEGNMEELHGVDFDKGCYVGQEVTARMKHRTSLKKRLLPVTVKGDLPARSTEITDANGKKVGDIRSGFQNRAMGYFRLAHMTFGKGYHCGEATITPWRPDWLKEEEI</sequence>
<dbReference type="InterPro" id="IPR057460">
    <property type="entry name" value="CAF17_C"/>
</dbReference>
<dbReference type="Pfam" id="PF25455">
    <property type="entry name" value="Beta-barrel_CAF17_C"/>
    <property type="match status" value="1"/>
</dbReference>
<accession>A0A3B0RYP0</accession>
<dbReference type="GO" id="GO:0005759">
    <property type="term" value="C:mitochondrial matrix"/>
    <property type="evidence" value="ECO:0007669"/>
    <property type="project" value="TreeGrafter"/>
</dbReference>
<proteinExistence type="predicted"/>
<evidence type="ECO:0000256" key="2">
    <source>
        <dbReference type="ARBA" id="ARBA00022946"/>
    </source>
</evidence>
<organism evidence="5">
    <name type="scientific">hydrothermal vent metagenome</name>
    <dbReference type="NCBI Taxonomy" id="652676"/>
    <lineage>
        <taxon>unclassified sequences</taxon>
        <taxon>metagenomes</taxon>
        <taxon>ecological metagenomes</taxon>
    </lineage>
</organism>
<dbReference type="NCBIfam" id="TIGR03317">
    <property type="entry name" value="ygfZ_signature"/>
    <property type="match status" value="1"/>
</dbReference>
<protein>
    <submittedName>
        <fullName evidence="5">tRNA-modifying protein YgfZ</fullName>
    </submittedName>
</protein>
<evidence type="ECO:0000256" key="3">
    <source>
        <dbReference type="ARBA" id="ARBA00023128"/>
    </source>
</evidence>
<dbReference type="Gene3D" id="3.30.1360.120">
    <property type="entry name" value="Probable tRNA modification gtpase trme, domain 1"/>
    <property type="match status" value="2"/>
</dbReference>
<reference evidence="5" key="1">
    <citation type="submission" date="2018-06" db="EMBL/GenBank/DDBJ databases">
        <authorList>
            <person name="Zhirakovskaya E."/>
        </authorList>
    </citation>
    <scope>NUCLEOTIDE SEQUENCE</scope>
</reference>
<comment type="subcellular location">
    <subcellularLocation>
        <location evidence="1">Mitochondrion</location>
    </subcellularLocation>
</comment>
<dbReference type="AlphaFoldDB" id="A0A3B0RYP0"/>
<dbReference type="PANTHER" id="PTHR22602">
    <property type="entry name" value="TRANSFERASE CAF17, MITOCHONDRIAL-RELATED"/>
    <property type="match status" value="1"/>
</dbReference>
<feature type="domain" description="CAF17 C-terminal" evidence="4">
    <location>
        <begin position="202"/>
        <end position="271"/>
    </location>
</feature>
<dbReference type="PANTHER" id="PTHR22602:SF0">
    <property type="entry name" value="TRANSFERASE CAF17, MITOCHONDRIAL-RELATED"/>
    <property type="match status" value="1"/>
</dbReference>
<dbReference type="SUPFAM" id="SSF103025">
    <property type="entry name" value="Folate-binding domain"/>
    <property type="match status" value="1"/>
</dbReference>
<keyword evidence="2" id="KW-0809">Transit peptide</keyword>
<keyword evidence="3" id="KW-0496">Mitochondrion</keyword>
<dbReference type="InterPro" id="IPR045179">
    <property type="entry name" value="YgfZ/GcvT"/>
</dbReference>
<evidence type="ECO:0000256" key="1">
    <source>
        <dbReference type="ARBA" id="ARBA00004173"/>
    </source>
</evidence>
<evidence type="ECO:0000313" key="5">
    <source>
        <dbReference type="EMBL" id="VAV97507.1"/>
    </source>
</evidence>
<dbReference type="InterPro" id="IPR027266">
    <property type="entry name" value="TrmE/GcvT-like"/>
</dbReference>
<dbReference type="InterPro" id="IPR017703">
    <property type="entry name" value="YgfZ/GCV_T_CS"/>
</dbReference>
<dbReference type="GO" id="GO:0016226">
    <property type="term" value="P:iron-sulfur cluster assembly"/>
    <property type="evidence" value="ECO:0007669"/>
    <property type="project" value="TreeGrafter"/>
</dbReference>
<dbReference type="PIRSF" id="PIRSF006487">
    <property type="entry name" value="GcvT"/>
    <property type="match status" value="1"/>
</dbReference>
<name>A0A3B0RYP0_9ZZZZ</name>